<dbReference type="CDD" id="cd04301">
    <property type="entry name" value="NAT_SF"/>
    <property type="match status" value="1"/>
</dbReference>
<evidence type="ECO:0000313" key="3">
    <source>
        <dbReference type="Proteomes" id="UP001550603"/>
    </source>
</evidence>
<dbReference type="Proteomes" id="UP001550603">
    <property type="component" value="Unassembled WGS sequence"/>
</dbReference>
<proteinExistence type="predicted"/>
<comment type="caution">
    <text evidence="2">The sequence shown here is derived from an EMBL/GenBank/DDBJ whole genome shotgun (WGS) entry which is preliminary data.</text>
</comment>
<gene>
    <name evidence="2" type="ORF">ABZ568_24835</name>
</gene>
<dbReference type="SUPFAM" id="SSF55729">
    <property type="entry name" value="Acyl-CoA N-acyltransferases (Nat)"/>
    <property type="match status" value="1"/>
</dbReference>
<keyword evidence="3" id="KW-1185">Reference proteome</keyword>
<accession>A0ABV2XZW9</accession>
<evidence type="ECO:0000313" key="2">
    <source>
        <dbReference type="EMBL" id="MEU2269568.1"/>
    </source>
</evidence>
<dbReference type="RefSeq" id="WP_359790842.1">
    <property type="nucleotide sequence ID" value="NZ_JBEYBN010000038.1"/>
</dbReference>
<reference evidence="2 3" key="1">
    <citation type="submission" date="2024-06" db="EMBL/GenBank/DDBJ databases">
        <title>The Natural Products Discovery Center: Release of the First 8490 Sequenced Strains for Exploring Actinobacteria Biosynthetic Diversity.</title>
        <authorList>
            <person name="Kalkreuter E."/>
            <person name="Kautsar S.A."/>
            <person name="Yang D."/>
            <person name="Bader C.D."/>
            <person name="Teijaro C.N."/>
            <person name="Fluegel L."/>
            <person name="Davis C.M."/>
            <person name="Simpson J.R."/>
            <person name="Lauterbach L."/>
            <person name="Steele A.D."/>
            <person name="Gui C."/>
            <person name="Meng S."/>
            <person name="Li G."/>
            <person name="Viehrig K."/>
            <person name="Ye F."/>
            <person name="Su P."/>
            <person name="Kiefer A.F."/>
            <person name="Nichols A."/>
            <person name="Cepeda A.J."/>
            <person name="Yan W."/>
            <person name="Fan B."/>
            <person name="Jiang Y."/>
            <person name="Adhikari A."/>
            <person name="Zheng C.-J."/>
            <person name="Schuster L."/>
            <person name="Cowan T.M."/>
            <person name="Smanski M.J."/>
            <person name="Chevrette M.G."/>
            <person name="De Carvalho L.P.S."/>
            <person name="Shen B."/>
        </authorList>
    </citation>
    <scope>NUCLEOTIDE SEQUENCE [LARGE SCALE GENOMIC DNA]</scope>
    <source>
        <strain evidence="2 3">NPDC019583</strain>
    </source>
</reference>
<dbReference type="EMBL" id="JBEYBN010000038">
    <property type="protein sequence ID" value="MEU2269568.1"/>
    <property type="molecule type" value="Genomic_DNA"/>
</dbReference>
<dbReference type="InterPro" id="IPR016181">
    <property type="entry name" value="Acyl_CoA_acyltransferase"/>
</dbReference>
<feature type="domain" description="N-acetyltransferase" evidence="1">
    <location>
        <begin position="79"/>
        <end position="226"/>
    </location>
</feature>
<dbReference type="Gene3D" id="3.40.630.30">
    <property type="match status" value="1"/>
</dbReference>
<dbReference type="Pfam" id="PF13508">
    <property type="entry name" value="Acetyltransf_7"/>
    <property type="match status" value="1"/>
</dbReference>
<organism evidence="2 3">
    <name type="scientific">Streptomyces olindensis</name>
    <dbReference type="NCBI Taxonomy" id="358823"/>
    <lineage>
        <taxon>Bacteria</taxon>
        <taxon>Bacillati</taxon>
        <taxon>Actinomycetota</taxon>
        <taxon>Actinomycetes</taxon>
        <taxon>Kitasatosporales</taxon>
        <taxon>Streptomycetaceae</taxon>
        <taxon>Streptomyces</taxon>
    </lineage>
</organism>
<dbReference type="InterPro" id="IPR000182">
    <property type="entry name" value="GNAT_dom"/>
</dbReference>
<protein>
    <submittedName>
        <fullName evidence="2">GNAT family N-acetyltransferase</fullName>
    </submittedName>
</protein>
<dbReference type="PROSITE" id="PS51186">
    <property type="entry name" value="GNAT"/>
    <property type="match status" value="1"/>
</dbReference>
<evidence type="ECO:0000259" key="1">
    <source>
        <dbReference type="PROSITE" id="PS51186"/>
    </source>
</evidence>
<name>A0ABV2XZW9_9ACTN</name>
<sequence length="244" mass="25922">MAKKTKKRPGSSTGLVRVTKQKAIDGLPGPDGVRIRYALPEEADKVTSLLKTAVGDLETGHLEALAEGQCGMWLLEGLSGARLVEPLVRAAAADDMKSAAAAMSLPLVAQDRDGHLVGALLAVPSGAVISTITQLPGHEQHALLSILKYAKIKAVAVSEDAHGRGIGAALLKRCVQVYWQLDYMLLFGGFEAARDLGPYYTRQGFTVLRPGQTIDVGTLLAGVPIQLGAGPGETLFHRWRGRVR</sequence>